<dbReference type="EMBL" id="MU032347">
    <property type="protein sequence ID" value="KAF3766053.1"/>
    <property type="molecule type" value="Genomic_DNA"/>
</dbReference>
<name>A0A9P5CPD6_CRYP1</name>
<evidence type="ECO:0000256" key="1">
    <source>
        <dbReference type="SAM" id="MobiDB-lite"/>
    </source>
</evidence>
<feature type="compositionally biased region" description="Polar residues" evidence="1">
    <location>
        <begin position="108"/>
        <end position="124"/>
    </location>
</feature>
<evidence type="ECO:0000313" key="2">
    <source>
        <dbReference type="EMBL" id="KAF3766053.1"/>
    </source>
</evidence>
<organism evidence="2 3">
    <name type="scientific">Cryphonectria parasitica (strain ATCC 38755 / EP155)</name>
    <dbReference type="NCBI Taxonomy" id="660469"/>
    <lineage>
        <taxon>Eukaryota</taxon>
        <taxon>Fungi</taxon>
        <taxon>Dikarya</taxon>
        <taxon>Ascomycota</taxon>
        <taxon>Pezizomycotina</taxon>
        <taxon>Sordariomycetes</taxon>
        <taxon>Sordariomycetidae</taxon>
        <taxon>Diaporthales</taxon>
        <taxon>Cryphonectriaceae</taxon>
        <taxon>Cryphonectria-Endothia species complex</taxon>
        <taxon>Cryphonectria</taxon>
    </lineage>
</organism>
<proteinExistence type="predicted"/>
<accession>A0A9P5CPD6</accession>
<reference evidence="2" key="1">
    <citation type="journal article" date="2020" name="Phytopathology">
        <title>Genome sequence of the chestnut blight fungus Cryphonectria parasitica EP155: A fundamental resource for an archetypical invasive plant pathogen.</title>
        <authorList>
            <person name="Crouch J.A."/>
            <person name="Dawe A."/>
            <person name="Aerts A."/>
            <person name="Barry K."/>
            <person name="Churchill A.C.L."/>
            <person name="Grimwood J."/>
            <person name="Hillman B."/>
            <person name="Milgroom M.G."/>
            <person name="Pangilinan J."/>
            <person name="Smith M."/>
            <person name="Salamov A."/>
            <person name="Schmutz J."/>
            <person name="Yadav J."/>
            <person name="Grigoriev I.V."/>
            <person name="Nuss D."/>
        </authorList>
    </citation>
    <scope>NUCLEOTIDE SEQUENCE</scope>
    <source>
        <strain evidence="2">EP155</strain>
    </source>
</reference>
<feature type="compositionally biased region" description="Polar residues" evidence="1">
    <location>
        <begin position="600"/>
        <end position="623"/>
    </location>
</feature>
<feature type="region of interest" description="Disordered" evidence="1">
    <location>
        <begin position="810"/>
        <end position="862"/>
    </location>
</feature>
<keyword evidence="3" id="KW-1185">Reference proteome</keyword>
<feature type="compositionally biased region" description="Basic and acidic residues" evidence="1">
    <location>
        <begin position="203"/>
        <end position="213"/>
    </location>
</feature>
<feature type="compositionally biased region" description="Polar residues" evidence="1">
    <location>
        <begin position="826"/>
        <end position="835"/>
    </location>
</feature>
<dbReference type="RefSeq" id="XP_040777014.1">
    <property type="nucleotide sequence ID" value="XM_040920465.1"/>
</dbReference>
<feature type="region of interest" description="Disordered" evidence="1">
    <location>
        <begin position="162"/>
        <end position="221"/>
    </location>
</feature>
<feature type="region of interest" description="Disordered" evidence="1">
    <location>
        <begin position="267"/>
        <end position="471"/>
    </location>
</feature>
<dbReference type="OrthoDB" id="5419922at2759"/>
<evidence type="ECO:0008006" key="4">
    <source>
        <dbReference type="Google" id="ProtNLM"/>
    </source>
</evidence>
<feature type="compositionally biased region" description="Polar residues" evidence="1">
    <location>
        <begin position="434"/>
        <end position="444"/>
    </location>
</feature>
<gene>
    <name evidence="2" type="ORF">M406DRAFT_329896</name>
</gene>
<feature type="compositionally biased region" description="Polar residues" evidence="1">
    <location>
        <begin position="1092"/>
        <end position="1101"/>
    </location>
</feature>
<dbReference type="Proteomes" id="UP000803844">
    <property type="component" value="Unassembled WGS sequence"/>
</dbReference>
<feature type="compositionally biased region" description="Low complexity" evidence="1">
    <location>
        <begin position="79"/>
        <end position="89"/>
    </location>
</feature>
<sequence>MRPHNLHQLGDEPLYCEAQHDDGTVLSGSDDDYYEASEHRRIRIEAKALQFLNGEVPYLLSARLRGPFDAKSWQNPWKSSRAQRQAAPRRASRNGRSQTRVEAARTRGSGQLSSDDLPDTQGTSLYPLPSPEATNPPSARKSSFIDEDDYSRIKSWRESVKSVPLPSDPFWAPSSRERGHGPSKTRKRMADKDLLQKRSYKRCRPELPTRSPEESPSQTTARARRILTNQNSGLTTQSAPGPLTCENELDELAAPRVTQVSSFDAPRLAYGTTGTPVFSRPARGSPSSRWRLHCLDPDMSEDELSMPSTTPSRKTSQHSAERGRGSTCRSPSSKQKPFGRVLSSSIHKDITGGKTRAEHVQNSQPSSPGQRLGLQRARRLAKDAARKLTVSSQQDDSFHFHHARPTSPVQQSDKQHPRVSETGAAGLNQRPLRVQTTVAQTKCPPSTDRRNDHAKEDLDSVPSHLDNQPLLDTCSQQATTSETVENSKMVDQAGAVAVADMSIEKEAAAERMPPVLGEKDPVVQDRENEDSEAMRQEAVGTDESCIKSKVEEPAFVCTQELSPISICGKNAHASSVWPNAPVEGTAPHSNPRRISDGSDSEWSTSDNPQNLSAKSIRTLSTSSDADEASNREWSTYINTQDLSALPEQPLSNRSTNDKVVVVLQGPDDTKDPDWTTFINTQDLTITSAAGRENMSQEQAQEVESISEWSTYMSASLQTNADEMGDVTVGPVLENPATMLDTKPSEANVGDTIVVCTDQEPPVEEIVEEQARHDLVEGRITDTMAISCDEETAQPVAESREQQNVVLAEHLTDDPPSSPASVPQIEYPSQATSQPQGAGDSSLMNLDGTTASLDPMKGQSPWSKETSNILKVAMYPENGVGAALPRVVDMTSASIEPQQLQSPWQMDGNLILGTTTAPPDNLATFDGNALDMESRKPPNFWAQAKEDMPMPDTLDNESTLNEVKTRTSAKASILRGPASCSRLLFEAPTAPKAKRRVTFAPLPGESSPKEVTSKEDSEICVEDVSYFDARGKKTASIRVTKPTSRAASPPPSNLNITEADDFPDHDHKFSKHFAVMSKRKKQPPRRSLRLLPSDSQQTSDSQEAAAMAEAFIEASQTRKDVPELAEVPDRNIVQQIGSPADKNRCYPMGQSLCERLENIEPTDDVSAVLDNIDDFLDNTWGVNTSMDIDTDQKDQVPSHSQTAKGRVDNIGDPMLAMNINVWADSN</sequence>
<feature type="region of interest" description="Disordered" evidence="1">
    <location>
        <begin position="71"/>
        <end position="146"/>
    </location>
</feature>
<dbReference type="GeneID" id="63837594"/>
<evidence type="ECO:0000313" key="3">
    <source>
        <dbReference type="Proteomes" id="UP000803844"/>
    </source>
</evidence>
<feature type="region of interest" description="Disordered" evidence="1">
    <location>
        <begin position="578"/>
        <end position="630"/>
    </location>
</feature>
<feature type="compositionally biased region" description="Basic and acidic residues" evidence="1">
    <location>
        <begin position="447"/>
        <end position="458"/>
    </location>
</feature>
<comment type="caution">
    <text evidence="2">The sequence shown here is derived from an EMBL/GenBank/DDBJ whole genome shotgun (WGS) entry which is preliminary data.</text>
</comment>
<feature type="compositionally biased region" description="Polar residues" evidence="1">
    <location>
        <begin position="132"/>
        <end position="141"/>
    </location>
</feature>
<protein>
    <recommendedName>
        <fullName evidence="4">Protamine P1</fullName>
    </recommendedName>
</protein>
<feature type="compositionally biased region" description="Basic and acidic residues" evidence="1">
    <location>
        <begin position="346"/>
        <end position="359"/>
    </location>
</feature>
<feature type="region of interest" description="Disordered" evidence="1">
    <location>
        <begin position="1036"/>
        <end position="1103"/>
    </location>
</feature>
<feature type="compositionally biased region" description="Polar residues" evidence="1">
    <location>
        <begin position="306"/>
        <end position="318"/>
    </location>
</feature>
<feature type="compositionally biased region" description="Polar residues" evidence="1">
    <location>
        <begin position="841"/>
        <end position="851"/>
    </location>
</feature>
<feature type="compositionally biased region" description="Basic residues" evidence="1">
    <location>
        <begin position="1076"/>
        <end position="1087"/>
    </location>
</feature>
<dbReference type="AlphaFoldDB" id="A0A9P5CPD6"/>